<evidence type="ECO:0000256" key="3">
    <source>
        <dbReference type="PIRSR" id="PIRSR610905-1"/>
    </source>
</evidence>
<sequence>MDDGAVKLNAYIFETTYKPMKHVYLILCFLSTGLFAQKIDVNKQFALAGQQYQRMLADHPDTSTTVHSARPDGTYRNLPSGWWCSGFFPGSLWFLYEKTKDPQWEKAARLWTAAVKKEQFNTGTHDLGFMMFDSFGNQLRLTKDPQAKQVLIQSAKSLATRFDPKVGLIKSWNSFKGGFKYPVIIDNMMNLELLFWASRETGDKRFHDIAITHAENTIKNHFRPDYSSYHVILYDEEGKVLAKKQHQGYQDESTWTRGHAWAIYGFTTMYRETKNKKYLDFAQKIADYYLNHPNLPADKIPYWDFYAPNIPNEERDASAGAITASALFELSTYSGAKGKRYYQDAVTMLSSLSSPAYRASLGENNNFLIKHCVGAKSLNSEIDVPLVYADYYYLEGLLRYEALNKKAKN</sequence>
<dbReference type="SUPFAM" id="SSF48208">
    <property type="entry name" value="Six-hairpin glycosidases"/>
    <property type="match status" value="1"/>
</dbReference>
<name>A0A2S2DWT9_9BACT</name>
<organism evidence="5 6">
    <name type="scientific">Aquirufa nivalisilvae</name>
    <dbReference type="NCBI Taxonomy" id="2516557"/>
    <lineage>
        <taxon>Bacteria</taxon>
        <taxon>Pseudomonadati</taxon>
        <taxon>Bacteroidota</taxon>
        <taxon>Cytophagia</taxon>
        <taxon>Cytophagales</taxon>
        <taxon>Flectobacillaceae</taxon>
        <taxon>Aquirufa</taxon>
    </lineage>
</organism>
<protein>
    <submittedName>
        <fullName evidence="5">Unsaturated chondroitin disaccharide hydrolase</fullName>
        <ecNumber evidence="5">3.2.1.180</ecNumber>
    </submittedName>
</protein>
<keyword evidence="6" id="KW-1185">Reference proteome</keyword>
<evidence type="ECO:0000313" key="6">
    <source>
        <dbReference type="Proteomes" id="UP000245468"/>
    </source>
</evidence>
<reference evidence="6" key="1">
    <citation type="submission" date="2018-05" db="EMBL/GenBank/DDBJ databases">
        <title>Pseudarcicella sp. HME7025 Genome sequencing and assembly.</title>
        <authorList>
            <person name="Kim H."/>
            <person name="Kang H."/>
            <person name="Joh K."/>
        </authorList>
    </citation>
    <scope>NUCLEOTIDE SEQUENCE [LARGE SCALE GENOMIC DNA]</scope>
    <source>
        <strain evidence="6">HME7025</strain>
    </source>
</reference>
<proteinExistence type="inferred from homology"/>
<dbReference type="PANTHER" id="PTHR36845">
    <property type="entry name" value="HYDROLASE, PUTATIVE (AFU_ORTHOLOGUE AFUA_7G05090)-RELATED"/>
    <property type="match status" value="1"/>
</dbReference>
<dbReference type="PANTHER" id="PTHR36845:SF1">
    <property type="entry name" value="HYDROLASE, PUTATIVE (AFU_ORTHOLOGUE AFUA_7G05090)-RELATED"/>
    <property type="match status" value="1"/>
</dbReference>
<dbReference type="Proteomes" id="UP000245468">
    <property type="component" value="Chromosome"/>
</dbReference>
<dbReference type="GO" id="GO:0052757">
    <property type="term" value="F:chondroitin hydrolase activity"/>
    <property type="evidence" value="ECO:0007669"/>
    <property type="project" value="TreeGrafter"/>
</dbReference>
<dbReference type="InterPro" id="IPR012341">
    <property type="entry name" value="6hp_glycosidase-like_sf"/>
</dbReference>
<feature type="binding site" evidence="4">
    <location>
        <position position="126"/>
    </location>
    <ligand>
        <name>substrate</name>
    </ligand>
</feature>
<dbReference type="EMBL" id="CP029346">
    <property type="protein sequence ID" value="AWL09799.1"/>
    <property type="molecule type" value="Genomic_DNA"/>
</dbReference>
<dbReference type="InterPro" id="IPR010905">
    <property type="entry name" value="Glyco_hydro_88"/>
</dbReference>
<dbReference type="InterPro" id="IPR008928">
    <property type="entry name" value="6-hairpin_glycosidase_sf"/>
</dbReference>
<dbReference type="Pfam" id="PF07470">
    <property type="entry name" value="Glyco_hydro_88"/>
    <property type="match status" value="1"/>
</dbReference>
<feature type="binding site" evidence="4">
    <location>
        <position position="186"/>
    </location>
    <ligand>
        <name>substrate</name>
    </ligand>
</feature>
<evidence type="ECO:0000256" key="1">
    <source>
        <dbReference type="ARBA" id="ARBA00022801"/>
    </source>
</evidence>
<dbReference type="GO" id="GO:0102212">
    <property type="term" value="F:unsaturated chondroitin disaccharide hydrolase activity"/>
    <property type="evidence" value="ECO:0007669"/>
    <property type="project" value="UniProtKB-EC"/>
</dbReference>
<keyword evidence="1 5" id="KW-0378">Hydrolase</keyword>
<gene>
    <name evidence="5" type="ORF">HME7025_01950</name>
</gene>
<feature type="binding site" evidence="4">
    <location>
        <position position="257"/>
    </location>
    <ligand>
        <name>substrate</name>
    </ligand>
</feature>
<evidence type="ECO:0000256" key="4">
    <source>
        <dbReference type="PIRSR" id="PIRSR610905-2"/>
    </source>
</evidence>
<dbReference type="KEGG" id="psez:HME7025_01950"/>
<accession>A0A2S2DWT9</accession>
<dbReference type="AlphaFoldDB" id="A0A2S2DWT9"/>
<dbReference type="EC" id="3.2.1.180" evidence="5"/>
<keyword evidence="5" id="KW-0326">Glycosidase</keyword>
<dbReference type="InterPro" id="IPR052369">
    <property type="entry name" value="UG_Glycosaminoglycan_Hydrolase"/>
</dbReference>
<feature type="active site" description="Proton donor" evidence="3">
    <location>
        <position position="186"/>
    </location>
</feature>
<feature type="active site" description="Nucleophile" evidence="3">
    <location>
        <position position="126"/>
    </location>
</feature>
<evidence type="ECO:0000256" key="2">
    <source>
        <dbReference type="ARBA" id="ARBA00038358"/>
    </source>
</evidence>
<feature type="binding site" evidence="4">
    <location>
        <position position="261"/>
    </location>
    <ligand>
        <name>substrate</name>
    </ligand>
</feature>
<dbReference type="Gene3D" id="1.50.10.10">
    <property type="match status" value="1"/>
</dbReference>
<comment type="similarity">
    <text evidence="2">Belongs to the glycosyl hydrolase 88 family.</text>
</comment>
<evidence type="ECO:0000313" key="5">
    <source>
        <dbReference type="EMBL" id="AWL09799.1"/>
    </source>
</evidence>
<dbReference type="GO" id="GO:0000272">
    <property type="term" value="P:polysaccharide catabolic process"/>
    <property type="evidence" value="ECO:0007669"/>
    <property type="project" value="TreeGrafter"/>
</dbReference>